<protein>
    <submittedName>
        <fullName evidence="2">Uncharacterized protein</fullName>
    </submittedName>
</protein>
<reference evidence="2 3" key="1">
    <citation type="journal article" date="2018" name="Front. Plant Sci.">
        <title>Red Clover (Trifolium pratense) and Zigzag Clover (T. medium) - A Picture of Genomic Similarities and Differences.</title>
        <authorList>
            <person name="Dluhosova J."/>
            <person name="Istvanek J."/>
            <person name="Nedelnik J."/>
            <person name="Repkova J."/>
        </authorList>
    </citation>
    <scope>NUCLEOTIDE SEQUENCE [LARGE SCALE GENOMIC DNA]</scope>
    <source>
        <strain evidence="3">cv. 10/8</strain>
        <tissue evidence="2">Leaf</tissue>
    </source>
</reference>
<dbReference type="EMBL" id="LXQA010184429">
    <property type="protein sequence ID" value="MCI31066.1"/>
    <property type="molecule type" value="Genomic_DNA"/>
</dbReference>
<name>A0A392R5E4_9FABA</name>
<proteinExistence type="predicted"/>
<accession>A0A392R5E4</accession>
<evidence type="ECO:0000313" key="3">
    <source>
        <dbReference type="Proteomes" id="UP000265520"/>
    </source>
</evidence>
<dbReference type="Proteomes" id="UP000265520">
    <property type="component" value="Unassembled WGS sequence"/>
</dbReference>
<sequence length="64" mass="6640">MQIPVMHVLPLLESHTNYGTSEYGSGEINVSTVTRAKKGKGTSGISAPTGGDVHRAVRSGLSDS</sequence>
<evidence type="ECO:0000313" key="2">
    <source>
        <dbReference type="EMBL" id="MCI31066.1"/>
    </source>
</evidence>
<feature type="non-terminal residue" evidence="2">
    <location>
        <position position="64"/>
    </location>
</feature>
<organism evidence="2 3">
    <name type="scientific">Trifolium medium</name>
    <dbReference type="NCBI Taxonomy" id="97028"/>
    <lineage>
        <taxon>Eukaryota</taxon>
        <taxon>Viridiplantae</taxon>
        <taxon>Streptophyta</taxon>
        <taxon>Embryophyta</taxon>
        <taxon>Tracheophyta</taxon>
        <taxon>Spermatophyta</taxon>
        <taxon>Magnoliopsida</taxon>
        <taxon>eudicotyledons</taxon>
        <taxon>Gunneridae</taxon>
        <taxon>Pentapetalae</taxon>
        <taxon>rosids</taxon>
        <taxon>fabids</taxon>
        <taxon>Fabales</taxon>
        <taxon>Fabaceae</taxon>
        <taxon>Papilionoideae</taxon>
        <taxon>50 kb inversion clade</taxon>
        <taxon>NPAAA clade</taxon>
        <taxon>Hologalegina</taxon>
        <taxon>IRL clade</taxon>
        <taxon>Trifolieae</taxon>
        <taxon>Trifolium</taxon>
    </lineage>
</organism>
<evidence type="ECO:0000256" key="1">
    <source>
        <dbReference type="SAM" id="MobiDB-lite"/>
    </source>
</evidence>
<feature type="region of interest" description="Disordered" evidence="1">
    <location>
        <begin position="34"/>
        <end position="64"/>
    </location>
</feature>
<comment type="caution">
    <text evidence="2">The sequence shown here is derived from an EMBL/GenBank/DDBJ whole genome shotgun (WGS) entry which is preliminary data.</text>
</comment>
<dbReference type="AlphaFoldDB" id="A0A392R5E4"/>
<keyword evidence="3" id="KW-1185">Reference proteome</keyword>